<feature type="domain" description="C2H2-type" evidence="13">
    <location>
        <begin position="820"/>
        <end position="847"/>
    </location>
</feature>
<dbReference type="FunFam" id="3.30.160.60:FF:000663">
    <property type="entry name" value="Zinc finger protein 45"/>
    <property type="match status" value="1"/>
</dbReference>
<dbReference type="PANTHER" id="PTHR24403">
    <property type="entry name" value="ZINC FINGER PROTEIN"/>
    <property type="match status" value="1"/>
</dbReference>
<keyword evidence="7" id="KW-0805">Transcription regulation</keyword>
<feature type="domain" description="C2H2-type" evidence="13">
    <location>
        <begin position="792"/>
        <end position="819"/>
    </location>
</feature>
<feature type="domain" description="C2H2-type" evidence="13">
    <location>
        <begin position="679"/>
        <end position="706"/>
    </location>
</feature>
<keyword evidence="9" id="KW-0804">Transcription</keyword>
<evidence type="ECO:0000256" key="10">
    <source>
        <dbReference type="ARBA" id="ARBA00023242"/>
    </source>
</evidence>
<keyword evidence="10" id="KW-0539">Nucleus</keyword>
<feature type="domain" description="C2H2-type" evidence="13">
    <location>
        <begin position="621"/>
        <end position="649"/>
    </location>
</feature>
<dbReference type="InterPro" id="IPR036236">
    <property type="entry name" value="Znf_C2H2_sf"/>
</dbReference>
<keyword evidence="5 11" id="KW-0863">Zinc-finger</keyword>
<evidence type="ECO:0000256" key="9">
    <source>
        <dbReference type="ARBA" id="ARBA00023163"/>
    </source>
</evidence>
<gene>
    <name evidence="14" type="ORF">L9F63_024917</name>
</gene>
<keyword evidence="8" id="KW-0238">DNA-binding</keyword>
<dbReference type="GO" id="GO:0005634">
    <property type="term" value="C:nucleus"/>
    <property type="evidence" value="ECO:0007669"/>
    <property type="project" value="UniProtKB-SubCell"/>
</dbReference>
<dbReference type="Gene3D" id="3.30.160.60">
    <property type="entry name" value="Classic Zinc Finger"/>
    <property type="match status" value="7"/>
</dbReference>
<evidence type="ECO:0000256" key="7">
    <source>
        <dbReference type="ARBA" id="ARBA00023015"/>
    </source>
</evidence>
<dbReference type="FunFam" id="3.30.160.60:FF:000075">
    <property type="entry name" value="Putative zinc finger protein 536"/>
    <property type="match status" value="1"/>
</dbReference>
<dbReference type="PANTHER" id="PTHR24403:SF107">
    <property type="entry name" value="ZINC FINGER PROTEIN 521"/>
    <property type="match status" value="1"/>
</dbReference>
<dbReference type="EMBL" id="JASPKZ010008802">
    <property type="protein sequence ID" value="KAJ9578978.1"/>
    <property type="molecule type" value="Genomic_DNA"/>
</dbReference>
<dbReference type="Pfam" id="PF13913">
    <property type="entry name" value="zf-C2HC_2"/>
    <property type="match status" value="1"/>
</dbReference>
<feature type="compositionally biased region" description="Basic residues" evidence="12">
    <location>
        <begin position="839"/>
        <end position="849"/>
    </location>
</feature>
<keyword evidence="6" id="KW-0862">Zinc</keyword>
<dbReference type="PROSITE" id="PS00028">
    <property type="entry name" value="ZINC_FINGER_C2H2_1"/>
    <property type="match status" value="9"/>
</dbReference>
<feature type="domain" description="C2H2-type" evidence="13">
    <location>
        <begin position="764"/>
        <end position="791"/>
    </location>
</feature>
<comment type="subcellular location">
    <subcellularLocation>
        <location evidence="1">Nucleus</location>
    </subcellularLocation>
</comment>
<keyword evidence="3" id="KW-0479">Metal-binding</keyword>
<dbReference type="AlphaFoldDB" id="A0AAD7ZFJ2"/>
<comment type="similarity">
    <text evidence="2">Belongs to the krueppel C2H2-type zinc-finger protein family.</text>
</comment>
<proteinExistence type="inferred from homology"/>
<reference evidence="14" key="2">
    <citation type="submission" date="2023-05" db="EMBL/GenBank/DDBJ databases">
        <authorList>
            <person name="Fouks B."/>
        </authorList>
    </citation>
    <scope>NUCLEOTIDE SEQUENCE</scope>
    <source>
        <strain evidence="14">Stay&amp;Tobe</strain>
        <tissue evidence="14">Testes</tissue>
    </source>
</reference>
<feature type="region of interest" description="Disordered" evidence="12">
    <location>
        <begin position="344"/>
        <end position="379"/>
    </location>
</feature>
<feature type="region of interest" description="Disordered" evidence="12">
    <location>
        <begin position="297"/>
        <end position="331"/>
    </location>
</feature>
<keyword evidence="4" id="KW-0677">Repeat</keyword>
<organism evidence="14 15">
    <name type="scientific">Diploptera punctata</name>
    <name type="common">Pacific beetle cockroach</name>
    <dbReference type="NCBI Taxonomy" id="6984"/>
    <lineage>
        <taxon>Eukaryota</taxon>
        <taxon>Metazoa</taxon>
        <taxon>Ecdysozoa</taxon>
        <taxon>Arthropoda</taxon>
        <taxon>Hexapoda</taxon>
        <taxon>Insecta</taxon>
        <taxon>Pterygota</taxon>
        <taxon>Neoptera</taxon>
        <taxon>Polyneoptera</taxon>
        <taxon>Dictyoptera</taxon>
        <taxon>Blattodea</taxon>
        <taxon>Blaberoidea</taxon>
        <taxon>Blaberidae</taxon>
        <taxon>Diplopterinae</taxon>
        <taxon>Diploptera</taxon>
    </lineage>
</organism>
<dbReference type="GO" id="GO:0045944">
    <property type="term" value="P:positive regulation of transcription by RNA polymerase II"/>
    <property type="evidence" value="ECO:0007669"/>
    <property type="project" value="TreeGrafter"/>
</dbReference>
<feature type="domain" description="C2H2-type" evidence="13">
    <location>
        <begin position="735"/>
        <end position="763"/>
    </location>
</feature>
<feature type="domain" description="C2H2-type" evidence="13">
    <location>
        <begin position="404"/>
        <end position="431"/>
    </location>
</feature>
<dbReference type="FunFam" id="3.30.160.60:FF:001963">
    <property type="entry name" value="Replication initiator 1"/>
    <property type="match status" value="1"/>
</dbReference>
<reference evidence="14" key="1">
    <citation type="journal article" date="2023" name="IScience">
        <title>Live-bearing cockroach genome reveals convergent evolutionary mechanisms linked to viviparity in insects and beyond.</title>
        <authorList>
            <person name="Fouks B."/>
            <person name="Harrison M.C."/>
            <person name="Mikhailova A.A."/>
            <person name="Marchal E."/>
            <person name="English S."/>
            <person name="Carruthers M."/>
            <person name="Jennings E.C."/>
            <person name="Chiamaka E.L."/>
            <person name="Frigard R.A."/>
            <person name="Pippel M."/>
            <person name="Attardo G.M."/>
            <person name="Benoit J.B."/>
            <person name="Bornberg-Bauer E."/>
            <person name="Tobe S.S."/>
        </authorList>
    </citation>
    <scope>NUCLEOTIDE SEQUENCE</scope>
    <source>
        <strain evidence="14">Stay&amp;Tobe</strain>
    </source>
</reference>
<dbReference type="Proteomes" id="UP001233999">
    <property type="component" value="Unassembled WGS sequence"/>
</dbReference>
<dbReference type="SUPFAM" id="SSF57667">
    <property type="entry name" value="beta-beta-alpha zinc fingers"/>
    <property type="match status" value="5"/>
</dbReference>
<evidence type="ECO:0000256" key="11">
    <source>
        <dbReference type="PROSITE-ProRule" id="PRU00042"/>
    </source>
</evidence>
<evidence type="ECO:0000256" key="3">
    <source>
        <dbReference type="ARBA" id="ARBA00022723"/>
    </source>
</evidence>
<dbReference type="SMART" id="SM00355">
    <property type="entry name" value="ZnF_C2H2"/>
    <property type="match status" value="10"/>
</dbReference>
<dbReference type="GO" id="GO:0003682">
    <property type="term" value="F:chromatin binding"/>
    <property type="evidence" value="ECO:0007669"/>
    <property type="project" value="UniProtKB-ARBA"/>
</dbReference>
<feature type="compositionally biased region" description="Basic and acidic residues" evidence="12">
    <location>
        <begin position="305"/>
        <end position="315"/>
    </location>
</feature>
<sequence>MDDPERSQELLDSVEMVTQMRTDVVKLSTTPGTVKGDEEGEPPPELISAQYINIHRVPETLSKELVDCASPAPQGLISSELMQHQVVHNGMVVDMMVPTSASAADFSHHSPLDRTPLPQYIPEHYDADDDLLTHDLTEEDRRLAAALVAVQLVQQQKQQNHHTVVTSESNVIVSPSGLSSLITTAGHITTKVQVPVSMGDHHHITTMAPMSPVAGVPVDKPAMAAMVSSYIQAVEEEVAAAASSAQHQQLLDHHHSDRIMKMYQPQTHHQELRLPPLPPLKKVLSSQSMTIRNRYVRPHLQDVSQRQETETHHQESVLVEEAGGAIPDDDDVMKQEYDVKIEGLEDDLGEESDDPIQDDDSDYDIESDLRPSRKSLPHKKRIPRKLKNLKKSASPSRNIHSKCYKCTKCGEQFSSQAAYSSHRLTHNLSKKMFSCELCGKNSINQLKFFEHLKSHYEPTSLSTASVVEMTPLAKPISNKEKLVPMKEESHVKDERENKQSPVNLSPPLICNQCGKSFRRQKAYETHINLAHPKEEEIEEFSEPEDLMEGIRGVVDVGSVDTGDEADMECLPSPPVVRGLKNTNDKEWYREEDLHATEADLREMEAHHQLQQNHHGLGEPDNICELCGEDYETKLQLEQHVRTDHLEFTPDPGGRDDLILSPKRRLNSKKPRRIGLGIHLTCPQCGRMFNHRNSLIYHLRSHSGERPHQCEVCGKSFFAASALKVHMRLHSGDKPYKCEFCGRHFRQWGDLKYHCISIHSEEKNYQCEYCGKDFARKYSLIVHRRIHTGEKNYKCEFCGKSFRASSYLQNHRRIHTGEKPHPCEVCGKPFRVRSDMKRHLNTHNRDRHRSNNGTSSTTEVVHHNPLLHGPPKLEHDSELDPDQLDAPTSLPPNHTITVEQQTISDLNPVTEITIQPEGGGPESILPDESLGEATVDQQPINLNIAVPAIAARQLHSHQLTAAAQAVSEEVLHYTTRDPLETVRDGGNTLYVWPIYMT</sequence>
<evidence type="ECO:0000313" key="15">
    <source>
        <dbReference type="Proteomes" id="UP001233999"/>
    </source>
</evidence>
<dbReference type="GO" id="GO:0008270">
    <property type="term" value="F:zinc ion binding"/>
    <property type="evidence" value="ECO:0007669"/>
    <property type="project" value="UniProtKB-KW"/>
</dbReference>
<dbReference type="Pfam" id="PF00096">
    <property type="entry name" value="zf-C2H2"/>
    <property type="match status" value="7"/>
</dbReference>
<dbReference type="GO" id="GO:0003677">
    <property type="term" value="F:DNA binding"/>
    <property type="evidence" value="ECO:0007669"/>
    <property type="project" value="UniProtKB-KW"/>
</dbReference>
<feature type="region of interest" description="Disordered" evidence="12">
    <location>
        <begin position="22"/>
        <end position="44"/>
    </location>
</feature>
<dbReference type="InterPro" id="IPR013087">
    <property type="entry name" value="Znf_C2H2_type"/>
</dbReference>
<evidence type="ECO:0000256" key="5">
    <source>
        <dbReference type="ARBA" id="ARBA00022771"/>
    </source>
</evidence>
<evidence type="ECO:0000313" key="14">
    <source>
        <dbReference type="EMBL" id="KAJ9578978.1"/>
    </source>
</evidence>
<evidence type="ECO:0000259" key="13">
    <source>
        <dbReference type="PROSITE" id="PS50157"/>
    </source>
</evidence>
<dbReference type="FunFam" id="3.30.160.60:FF:000690">
    <property type="entry name" value="Zinc finger protein 354C"/>
    <property type="match status" value="1"/>
</dbReference>
<accession>A0AAD7ZFJ2</accession>
<protein>
    <recommendedName>
        <fullName evidence="13">C2H2-type domain-containing protein</fullName>
    </recommendedName>
</protein>
<dbReference type="PROSITE" id="PS50157">
    <property type="entry name" value="ZINC_FINGER_C2H2_2"/>
    <property type="match status" value="10"/>
</dbReference>
<dbReference type="InterPro" id="IPR050688">
    <property type="entry name" value="Zinc_finger/UBP_domain"/>
</dbReference>
<evidence type="ECO:0000256" key="2">
    <source>
        <dbReference type="ARBA" id="ARBA00006991"/>
    </source>
</evidence>
<dbReference type="GO" id="GO:0000785">
    <property type="term" value="C:chromatin"/>
    <property type="evidence" value="ECO:0007669"/>
    <property type="project" value="UniProtKB-ARBA"/>
</dbReference>
<name>A0AAD7ZFJ2_DIPPU</name>
<feature type="domain" description="C2H2-type" evidence="13">
    <location>
        <begin position="508"/>
        <end position="536"/>
    </location>
</feature>
<evidence type="ECO:0000256" key="1">
    <source>
        <dbReference type="ARBA" id="ARBA00004123"/>
    </source>
</evidence>
<dbReference type="GO" id="GO:0040029">
    <property type="term" value="P:epigenetic regulation of gene expression"/>
    <property type="evidence" value="ECO:0007669"/>
    <property type="project" value="UniProtKB-ARBA"/>
</dbReference>
<dbReference type="FunFam" id="3.30.160.60:FF:001480">
    <property type="entry name" value="Si:cabz01071911.3"/>
    <property type="match status" value="1"/>
</dbReference>
<feature type="region of interest" description="Disordered" evidence="12">
    <location>
        <begin position="839"/>
        <end position="893"/>
    </location>
</feature>
<feature type="compositionally biased region" description="Acidic residues" evidence="12">
    <location>
        <begin position="344"/>
        <end position="366"/>
    </location>
</feature>
<evidence type="ECO:0000256" key="12">
    <source>
        <dbReference type="SAM" id="MobiDB-lite"/>
    </source>
</evidence>
<evidence type="ECO:0000256" key="6">
    <source>
        <dbReference type="ARBA" id="ARBA00022833"/>
    </source>
</evidence>
<keyword evidence="15" id="KW-1185">Reference proteome</keyword>
<evidence type="ECO:0000256" key="4">
    <source>
        <dbReference type="ARBA" id="ARBA00022737"/>
    </source>
</evidence>
<comment type="caution">
    <text evidence="14">The sequence shown here is derived from an EMBL/GenBank/DDBJ whole genome shotgun (WGS) entry which is preliminary data.</text>
</comment>
<feature type="domain" description="C2H2-type" evidence="13">
    <location>
        <begin position="433"/>
        <end position="460"/>
    </location>
</feature>
<feature type="domain" description="C2H2-type" evidence="13">
    <location>
        <begin position="707"/>
        <end position="734"/>
    </location>
</feature>
<evidence type="ECO:0000256" key="8">
    <source>
        <dbReference type="ARBA" id="ARBA00023125"/>
    </source>
</evidence>